<gene>
    <name evidence="1" type="ORF">TCM_006182</name>
</gene>
<sequence length="86" mass="9734">MGFSSLVSSSLIISQPNVRISHQTYQGSDGRRLYKPRTVPTMRFPSSFCRLRNDNPSQSPTPLPFPFGSLWGENIVSVPCFHIFIF</sequence>
<accession>A0A061DYB7</accession>
<reference evidence="1 2" key="1">
    <citation type="journal article" date="2013" name="Genome Biol.">
        <title>The genome sequence of the most widely cultivated cacao type and its use to identify candidate genes regulating pod color.</title>
        <authorList>
            <person name="Motamayor J.C."/>
            <person name="Mockaitis K."/>
            <person name="Schmutz J."/>
            <person name="Haiminen N."/>
            <person name="Iii D.L."/>
            <person name="Cornejo O."/>
            <person name="Findley S.D."/>
            <person name="Zheng P."/>
            <person name="Utro F."/>
            <person name="Royaert S."/>
            <person name="Saski C."/>
            <person name="Jenkins J."/>
            <person name="Podicheti R."/>
            <person name="Zhao M."/>
            <person name="Scheffler B.E."/>
            <person name="Stack J.C."/>
            <person name="Feltus F.A."/>
            <person name="Mustiga G.M."/>
            <person name="Amores F."/>
            <person name="Phillips W."/>
            <person name="Marelli J.P."/>
            <person name="May G.D."/>
            <person name="Shapiro H."/>
            <person name="Ma J."/>
            <person name="Bustamante C.D."/>
            <person name="Schnell R.J."/>
            <person name="Main D."/>
            <person name="Gilbert D."/>
            <person name="Parida L."/>
            <person name="Kuhn D.N."/>
        </authorList>
    </citation>
    <scope>NUCLEOTIDE SEQUENCE [LARGE SCALE GENOMIC DNA]</scope>
    <source>
        <strain evidence="2">cv. Matina 1-6</strain>
    </source>
</reference>
<keyword evidence="2" id="KW-1185">Reference proteome</keyword>
<dbReference type="AlphaFoldDB" id="A0A061DYB7"/>
<dbReference type="EMBL" id="CM001880">
    <property type="protein sequence ID" value="EOX97081.1"/>
    <property type="molecule type" value="Genomic_DNA"/>
</dbReference>
<dbReference type="HOGENOM" id="CLU_2502445_0_0_1"/>
<evidence type="ECO:0000313" key="1">
    <source>
        <dbReference type="EMBL" id="EOX97081.1"/>
    </source>
</evidence>
<dbReference type="Proteomes" id="UP000026915">
    <property type="component" value="Chromosome 2"/>
</dbReference>
<dbReference type="InParanoid" id="A0A061DYB7"/>
<organism evidence="1 2">
    <name type="scientific">Theobroma cacao</name>
    <name type="common">Cacao</name>
    <name type="synonym">Cocoa</name>
    <dbReference type="NCBI Taxonomy" id="3641"/>
    <lineage>
        <taxon>Eukaryota</taxon>
        <taxon>Viridiplantae</taxon>
        <taxon>Streptophyta</taxon>
        <taxon>Embryophyta</taxon>
        <taxon>Tracheophyta</taxon>
        <taxon>Spermatophyta</taxon>
        <taxon>Magnoliopsida</taxon>
        <taxon>eudicotyledons</taxon>
        <taxon>Gunneridae</taxon>
        <taxon>Pentapetalae</taxon>
        <taxon>rosids</taxon>
        <taxon>malvids</taxon>
        <taxon>Malvales</taxon>
        <taxon>Malvaceae</taxon>
        <taxon>Byttnerioideae</taxon>
        <taxon>Theobroma</taxon>
    </lineage>
</organism>
<proteinExistence type="predicted"/>
<dbReference type="Gramene" id="EOX97081">
    <property type="protein sequence ID" value="EOX97081"/>
    <property type="gene ID" value="TCM_006182"/>
</dbReference>
<evidence type="ECO:0000313" key="2">
    <source>
        <dbReference type="Proteomes" id="UP000026915"/>
    </source>
</evidence>
<name>A0A061DYB7_THECC</name>
<protein>
    <submittedName>
        <fullName evidence="1">Uncharacterized protein</fullName>
    </submittedName>
</protein>